<dbReference type="EMBL" id="FXWG01000002">
    <property type="protein sequence ID" value="SMQ68845.1"/>
    <property type="molecule type" value="Genomic_DNA"/>
</dbReference>
<dbReference type="Proteomes" id="UP000194420">
    <property type="component" value="Unassembled WGS sequence"/>
</dbReference>
<protein>
    <submittedName>
        <fullName evidence="1">Uncharacterized protein</fullName>
    </submittedName>
</protein>
<keyword evidence="2" id="KW-1185">Reference proteome</keyword>
<reference evidence="2" key="1">
    <citation type="submission" date="2017-04" db="EMBL/GenBank/DDBJ databases">
        <authorList>
            <person name="Varghese N."/>
            <person name="Submissions S."/>
        </authorList>
    </citation>
    <scope>NUCLEOTIDE SEQUENCE [LARGE SCALE GENOMIC DNA]</scope>
</reference>
<evidence type="ECO:0000313" key="1">
    <source>
        <dbReference type="EMBL" id="SMQ68845.1"/>
    </source>
</evidence>
<dbReference type="RefSeq" id="WP_159456589.1">
    <property type="nucleotide sequence ID" value="NZ_FXWG01000002.1"/>
</dbReference>
<proteinExistence type="predicted"/>
<dbReference type="OrthoDB" id="7433566at2"/>
<accession>A0A1Y6F1Y1</accession>
<evidence type="ECO:0000313" key="2">
    <source>
        <dbReference type="Proteomes" id="UP000194420"/>
    </source>
</evidence>
<organism evidence="1 2">
    <name type="scientific">Altererythrobacter xiamenensis</name>
    <dbReference type="NCBI Taxonomy" id="1316679"/>
    <lineage>
        <taxon>Bacteria</taxon>
        <taxon>Pseudomonadati</taxon>
        <taxon>Pseudomonadota</taxon>
        <taxon>Alphaproteobacteria</taxon>
        <taxon>Sphingomonadales</taxon>
        <taxon>Erythrobacteraceae</taxon>
        <taxon>Altererythrobacter</taxon>
    </lineage>
</organism>
<name>A0A1Y6F1Y1_9SPHN</name>
<gene>
    <name evidence="1" type="ORF">SAMN06297468_1122</name>
</gene>
<dbReference type="AlphaFoldDB" id="A0A1Y6F1Y1"/>
<sequence length="58" mass="5834">MDIRAKALMWAAIILGAAFLANSQGLSDGASFALVTGLTGAAWGSINSRSSCGMGCLQ</sequence>